<feature type="compositionally biased region" description="Basic and acidic residues" evidence="1">
    <location>
        <begin position="183"/>
        <end position="192"/>
    </location>
</feature>
<feature type="compositionally biased region" description="Polar residues" evidence="1">
    <location>
        <begin position="26"/>
        <end position="37"/>
    </location>
</feature>
<feature type="compositionally biased region" description="Basic and acidic residues" evidence="1">
    <location>
        <begin position="392"/>
        <end position="410"/>
    </location>
</feature>
<proteinExistence type="predicted"/>
<feature type="region of interest" description="Disordered" evidence="1">
    <location>
        <begin position="296"/>
        <end position="328"/>
    </location>
</feature>
<accession>A0ABR3FYN6</accession>
<feature type="region of interest" description="Disordered" evidence="1">
    <location>
        <begin position="386"/>
        <end position="471"/>
    </location>
</feature>
<dbReference type="Proteomes" id="UP001465976">
    <property type="component" value="Unassembled WGS sequence"/>
</dbReference>
<feature type="region of interest" description="Disordered" evidence="1">
    <location>
        <begin position="1"/>
        <end position="226"/>
    </location>
</feature>
<feature type="region of interest" description="Disordered" evidence="1">
    <location>
        <begin position="696"/>
        <end position="722"/>
    </location>
</feature>
<reference evidence="2 3" key="1">
    <citation type="submission" date="2024-02" db="EMBL/GenBank/DDBJ databases">
        <title>A draft genome for the cacao thread blight pathogen Marasmius crinis-equi.</title>
        <authorList>
            <person name="Cohen S.P."/>
            <person name="Baruah I.K."/>
            <person name="Amoako-Attah I."/>
            <person name="Bukari Y."/>
            <person name="Meinhardt L.W."/>
            <person name="Bailey B.A."/>
        </authorList>
    </citation>
    <scope>NUCLEOTIDE SEQUENCE [LARGE SCALE GENOMIC DNA]</scope>
    <source>
        <strain evidence="2 3">GH-76</strain>
    </source>
</reference>
<protein>
    <recommendedName>
        <fullName evidence="4">Zinc-finger domain-containing protein</fullName>
    </recommendedName>
</protein>
<feature type="compositionally biased region" description="Polar residues" evidence="1">
    <location>
        <begin position="1"/>
        <end position="14"/>
    </location>
</feature>
<comment type="caution">
    <text evidence="2">The sequence shown here is derived from an EMBL/GenBank/DDBJ whole genome shotgun (WGS) entry which is preliminary data.</text>
</comment>
<evidence type="ECO:0008006" key="4">
    <source>
        <dbReference type="Google" id="ProtNLM"/>
    </source>
</evidence>
<feature type="region of interest" description="Disordered" evidence="1">
    <location>
        <begin position="343"/>
        <end position="373"/>
    </location>
</feature>
<evidence type="ECO:0000256" key="1">
    <source>
        <dbReference type="SAM" id="MobiDB-lite"/>
    </source>
</evidence>
<name>A0ABR3FYN6_9AGAR</name>
<feature type="compositionally biased region" description="Polar residues" evidence="1">
    <location>
        <begin position="428"/>
        <end position="446"/>
    </location>
</feature>
<feature type="compositionally biased region" description="Basic and acidic residues" evidence="1">
    <location>
        <begin position="707"/>
        <end position="722"/>
    </location>
</feature>
<feature type="compositionally biased region" description="Basic residues" evidence="1">
    <location>
        <begin position="343"/>
        <end position="352"/>
    </location>
</feature>
<feature type="compositionally biased region" description="Low complexity" evidence="1">
    <location>
        <begin position="449"/>
        <end position="461"/>
    </location>
</feature>
<evidence type="ECO:0000313" key="2">
    <source>
        <dbReference type="EMBL" id="KAL0580639.1"/>
    </source>
</evidence>
<evidence type="ECO:0000313" key="3">
    <source>
        <dbReference type="Proteomes" id="UP001465976"/>
    </source>
</evidence>
<sequence>MQDQEMLGSVSTPHGSHLESAREPSPSVTPAQSTSDPTLLRAAALSTLKSKRRKPASSQSSVPLSRPVVIDNSVQLDYGQDDSEPSRTEGHPTYLHPNTSAEDLQDPQSREEGEISDSEEASGLPKSVEQPTPPSPSNIPTEPEPEPTTSSDVHLQTRTSLPPDEVAPLKSESPPPPSTLLDRISDPDKPAPDAEGNEPSLSESHPADTMDVDLSGPFVDENHVRPGLNMTQDQYDTAKDTILDLLGWGVPPGYLVNCGLSREIVFYVFSELNLRLPDDFDTHDLIPFNPSTVRMLIRGPTPSREEGPSTSTPGSPSKVVGSPDVSTLHDMEKQRRQELLARKAVHASRKGKAPMSDSIGESLTDTHDGDVEMSVPTETVDSFLKTIEPGDEPQRTHSPRQDHDPMDIDKPATGPQDTEIEQDDHTEPPNSASVPPTSADSHTYDQISRRSSSSGDISISSMNGQKRGTKRPVAADFVDFDHSPHPRNGHVHPALKRKTGSFASIGVTPRRCVIDLSDDEDDGDPARPRDAYEPPMTAPPFAGDVGHSTPPVGPSSASTPRMSSPGALVEKERQIEEMRQKIAQREKVKHLRFKEQKTIASGSANTETSVSVKQEELESPLASEAAKSLNNGRFDHMDGGGCYLRFLLRRASMKFTRQKLRRMKLWAHLRKNRTERPAPQDQVELVDVEPKLSSSAQASLRTYQHRPRLDENQVQSQEKHENEYPAYRSIFDGYPLLRSRPSNVNEDRSLMRADESFSSSSTIPSLPSAVSFVSTSTSSTSLDSSAPSPVHPSHVTLALPDLQPLKLGAMIQAFDPTKRICQYEIPGGGICRDMGCEDNHPSRMDGLNPASQQSVTAVEPSDQDAARYLSNFAPESWQSAYGSSLADKIIAALEEARVKYPSMAFDERVASAMTAVEQQSSLPLPTS</sequence>
<keyword evidence="3" id="KW-1185">Reference proteome</keyword>
<feature type="compositionally biased region" description="Basic residues" evidence="1">
    <location>
        <begin position="485"/>
        <end position="497"/>
    </location>
</feature>
<feature type="compositionally biased region" description="Low complexity" evidence="1">
    <location>
        <begin position="308"/>
        <end position="317"/>
    </location>
</feature>
<dbReference type="EMBL" id="JBAHYK010000026">
    <property type="protein sequence ID" value="KAL0580639.1"/>
    <property type="molecule type" value="Genomic_DNA"/>
</dbReference>
<feature type="region of interest" description="Disordered" evidence="1">
    <location>
        <begin position="478"/>
        <end position="497"/>
    </location>
</feature>
<gene>
    <name evidence="2" type="ORF">V5O48_001369</name>
</gene>
<feature type="region of interest" description="Disordered" evidence="1">
    <location>
        <begin position="515"/>
        <end position="567"/>
    </location>
</feature>
<organism evidence="2 3">
    <name type="scientific">Marasmius crinis-equi</name>
    <dbReference type="NCBI Taxonomy" id="585013"/>
    <lineage>
        <taxon>Eukaryota</taxon>
        <taxon>Fungi</taxon>
        <taxon>Dikarya</taxon>
        <taxon>Basidiomycota</taxon>
        <taxon>Agaricomycotina</taxon>
        <taxon>Agaricomycetes</taxon>
        <taxon>Agaricomycetidae</taxon>
        <taxon>Agaricales</taxon>
        <taxon>Marasmiineae</taxon>
        <taxon>Marasmiaceae</taxon>
        <taxon>Marasmius</taxon>
    </lineage>
</organism>